<organism evidence="1 2">
    <name type="scientific">Reichenbachiella agarivorans</name>
    <dbReference type="NCBI Taxonomy" id="2979464"/>
    <lineage>
        <taxon>Bacteria</taxon>
        <taxon>Pseudomonadati</taxon>
        <taxon>Bacteroidota</taxon>
        <taxon>Cytophagia</taxon>
        <taxon>Cytophagales</taxon>
        <taxon>Reichenbachiellaceae</taxon>
        <taxon>Reichenbachiella</taxon>
    </lineage>
</organism>
<reference evidence="1" key="1">
    <citation type="submission" date="2022-09" db="EMBL/GenBank/DDBJ databases">
        <title>Comparative genomics and taxonomic characterization of three novel marine species of genus Reichenbachiella exhibiting antioxidant and polysaccharide degradation activities.</title>
        <authorList>
            <person name="Muhammad N."/>
            <person name="Lee Y.-J."/>
            <person name="Ko J."/>
            <person name="Kim S.-G."/>
        </authorList>
    </citation>
    <scope>NUCLEOTIDE SEQUENCE</scope>
    <source>
        <strain evidence="1">BKB1-1</strain>
    </source>
</reference>
<evidence type="ECO:0000313" key="2">
    <source>
        <dbReference type="Proteomes" id="UP001065174"/>
    </source>
</evidence>
<dbReference type="Proteomes" id="UP001065174">
    <property type="component" value="Chromosome"/>
</dbReference>
<keyword evidence="2" id="KW-1185">Reference proteome</keyword>
<dbReference type="InterPro" id="IPR011990">
    <property type="entry name" value="TPR-like_helical_dom_sf"/>
</dbReference>
<dbReference type="SMART" id="SM00028">
    <property type="entry name" value="TPR"/>
    <property type="match status" value="3"/>
</dbReference>
<dbReference type="Gene3D" id="1.25.40.10">
    <property type="entry name" value="Tetratricopeptide repeat domain"/>
    <property type="match status" value="1"/>
</dbReference>
<dbReference type="EMBL" id="CP106679">
    <property type="protein sequence ID" value="UXP32924.1"/>
    <property type="molecule type" value="Genomic_DNA"/>
</dbReference>
<accession>A0ABY6CST2</accession>
<sequence>MLLSLSGKAQKLDSIPVLLTDLNMQIETTAGINSMYNFDFKRADAQFRSIRNKYPWHPLPYFLLGLSQWWRIMPNIPNEQYDHQFLMYMDSAIMTAENIYAKGSKIEGAFVLSAAYAFKGRLYAERKSWTKAASAANNAMNYLEECRGKEEFSPEILFGDGLYNYYIEWIRENYPMLKPLIMFFDKGDKELGVQQLKNAANNAFYTRTEAQYFLMRIYANDLNDKANALFTSEYLHKTFPNNAYFERYYARLLYTNRQYITCEMICKDVINKIDSAYMGYEANSGRYAAFFLGEIYSARRKTDEAEKYYKKCIEYGDQIDAQEMGYYIYSVLNLGEIALDRGNKKEAKVYFKRVKKLANRGDRSYKTASNYLKEL</sequence>
<dbReference type="Pfam" id="PF13181">
    <property type="entry name" value="TPR_8"/>
    <property type="match status" value="2"/>
</dbReference>
<proteinExistence type="predicted"/>
<dbReference type="RefSeq" id="WP_262310356.1">
    <property type="nucleotide sequence ID" value="NZ_CP106679.1"/>
</dbReference>
<evidence type="ECO:0000313" key="1">
    <source>
        <dbReference type="EMBL" id="UXP32924.1"/>
    </source>
</evidence>
<dbReference type="InterPro" id="IPR019734">
    <property type="entry name" value="TPR_rpt"/>
</dbReference>
<dbReference type="SUPFAM" id="SSF48452">
    <property type="entry name" value="TPR-like"/>
    <property type="match status" value="1"/>
</dbReference>
<name>A0ABY6CST2_9BACT</name>
<gene>
    <name evidence="1" type="ORF">N6H18_03010</name>
</gene>
<protein>
    <submittedName>
        <fullName evidence="1">Tol-pal system protein YbgF</fullName>
    </submittedName>
</protein>